<evidence type="ECO:0000313" key="13">
    <source>
        <dbReference type="Proteomes" id="UP001253545"/>
    </source>
</evidence>
<name>A0ABU2ZPU4_9ALTE</name>
<comment type="caution">
    <text evidence="12">The sequence shown here is derived from an EMBL/GenBank/DDBJ whole genome shotgun (WGS) entry which is preliminary data.</text>
</comment>
<evidence type="ECO:0000256" key="4">
    <source>
        <dbReference type="ARBA" id="ARBA00022801"/>
    </source>
</evidence>
<evidence type="ECO:0000313" key="12">
    <source>
        <dbReference type="EMBL" id="MDT0594068.1"/>
    </source>
</evidence>
<gene>
    <name evidence="10 12" type="primary">recC</name>
    <name evidence="12" type="ORF">RM552_04345</name>
</gene>
<proteinExistence type="inferred from homology"/>
<dbReference type="Pfam" id="PF17946">
    <property type="entry name" value="RecC_C"/>
    <property type="match status" value="1"/>
</dbReference>
<organism evidence="12 13">
    <name type="scientific">Glaciecola petra</name>
    <dbReference type="NCBI Taxonomy" id="3075602"/>
    <lineage>
        <taxon>Bacteria</taxon>
        <taxon>Pseudomonadati</taxon>
        <taxon>Pseudomonadota</taxon>
        <taxon>Gammaproteobacteria</taxon>
        <taxon>Alteromonadales</taxon>
        <taxon>Alteromonadaceae</taxon>
        <taxon>Glaciecola</taxon>
    </lineage>
</organism>
<evidence type="ECO:0000256" key="1">
    <source>
        <dbReference type="ARBA" id="ARBA00022722"/>
    </source>
</evidence>
<dbReference type="PIRSF" id="PIRSF000980">
    <property type="entry name" value="RecC"/>
    <property type="match status" value="1"/>
</dbReference>
<dbReference type="Gene3D" id="1.10.10.160">
    <property type="match status" value="1"/>
</dbReference>
<dbReference type="GO" id="GO:0008854">
    <property type="term" value="F:exodeoxyribonuclease V activity"/>
    <property type="evidence" value="ECO:0007669"/>
    <property type="project" value="UniProtKB-EC"/>
</dbReference>
<keyword evidence="2 10" id="KW-0547">Nucleotide-binding</keyword>
<dbReference type="PANTHER" id="PTHR30591:SF1">
    <property type="entry name" value="RECBCD ENZYME SUBUNIT RECC"/>
    <property type="match status" value="1"/>
</dbReference>
<dbReference type="Pfam" id="PF04257">
    <property type="entry name" value="Exonuc_V_gamma"/>
    <property type="match status" value="1"/>
</dbReference>
<dbReference type="PANTHER" id="PTHR30591">
    <property type="entry name" value="RECBCD ENZYME SUBUNIT RECC"/>
    <property type="match status" value="1"/>
</dbReference>
<dbReference type="InterPro" id="IPR027417">
    <property type="entry name" value="P-loop_NTPase"/>
</dbReference>
<feature type="domain" description="RecC C-terminal" evidence="11">
    <location>
        <begin position="801"/>
        <end position="1041"/>
    </location>
</feature>
<keyword evidence="4 10" id="KW-0378">Hydrolase</keyword>
<dbReference type="InterPro" id="IPR006697">
    <property type="entry name" value="RecC"/>
</dbReference>
<dbReference type="Gene3D" id="3.40.50.300">
    <property type="entry name" value="P-loop containing nucleotide triphosphate hydrolases"/>
    <property type="match status" value="2"/>
</dbReference>
<comment type="subunit">
    <text evidence="10">Heterotrimer of RecB, RecC and RecD. All subunits contribute to DNA-binding.</text>
</comment>
<keyword evidence="3 10" id="KW-0227">DNA damage</keyword>
<keyword evidence="1 10" id="KW-0540">Nuclease</keyword>
<keyword evidence="5 10" id="KW-0347">Helicase</keyword>
<dbReference type="InterPro" id="IPR011335">
    <property type="entry name" value="Restrct_endonuc-II-like"/>
</dbReference>
<protein>
    <recommendedName>
        <fullName evidence="10">RecBCD enzyme subunit RecC</fullName>
    </recommendedName>
    <alternativeName>
        <fullName evidence="10">Exonuclease V subunit RecC</fullName>
        <shortName evidence="10">ExoV subunit RecC</shortName>
    </alternativeName>
    <alternativeName>
        <fullName evidence="10">Helicase/nuclease RecBCD subunit RecC</fullName>
    </alternativeName>
</protein>
<dbReference type="SUPFAM" id="SSF52540">
    <property type="entry name" value="P-loop containing nucleoside triphosphate hydrolases"/>
    <property type="match status" value="2"/>
</dbReference>
<evidence type="ECO:0000256" key="7">
    <source>
        <dbReference type="ARBA" id="ARBA00022840"/>
    </source>
</evidence>
<dbReference type="Gene3D" id="3.40.50.10930">
    <property type="match status" value="1"/>
</dbReference>
<reference evidence="12 13" key="1">
    <citation type="submission" date="2023-09" db="EMBL/GenBank/DDBJ databases">
        <authorList>
            <person name="Rey-Velasco X."/>
        </authorList>
    </citation>
    <scope>NUCLEOTIDE SEQUENCE [LARGE SCALE GENOMIC DNA]</scope>
    <source>
        <strain evidence="12 13">P117</strain>
    </source>
</reference>
<evidence type="ECO:0000256" key="2">
    <source>
        <dbReference type="ARBA" id="ARBA00022741"/>
    </source>
</evidence>
<keyword evidence="6 10" id="KW-0269">Exonuclease</keyword>
<dbReference type="SUPFAM" id="SSF52980">
    <property type="entry name" value="Restriction endonuclease-like"/>
    <property type="match status" value="1"/>
</dbReference>
<dbReference type="InterPro" id="IPR013986">
    <property type="entry name" value="DExx_box_DNA_helicase_dom_sf"/>
</dbReference>
<keyword evidence="13" id="KW-1185">Reference proteome</keyword>
<sequence>MYPSNKLEDLSLLLSEVLKSRPKKVLDPSIILVPNPGMQHWLSLKLAQQLGVSMNVSSPLPSRYIWDLSRQILGEGKVPKQSPYRREVLSWRIFALLNNNTLIENHYFKTIKKYWASDDPDTKEKRQFWFAQQLADVFEQYLVFRPDWLLAWEANELFQTETESTNKMQLWQAWIWRELVKEQKFHPANLQSMAINSLLHEDISLPKDIYVFALNSMSSLHLKFFDAIAKHTHVHFFQLNPSVNYWGDALSDRALAYKHRHDAFEKSLFEEQVHPLLRNLGGQGRDLNNLLVDMTHQEIASFDIEPTSGRDGRTLLSCIQGQILDGEITQPPLSSEITESPYYPSIAVHACHSEVRELQVLKDTLLARFDADKSLQPRDVLVMCPSIEKYSPYINAIFTQSQNQSLNIPVSISDRKPIESEMLIVAVLGILKMGNSRFDASTIVDLVSLPSIASRFGLAEHDLDFCATYLKRACIIWGLDDEHVSSALEVKLRNNQHTWEKGLKRIIVGWINAPTDILVDDVATLGFVEGQATKTLGRFMQAIEQIHLLVAGLSENRTPRQWSEYVALLLENFFAPQQEDSFAVKLLQKTLNDIIENTESCQFDTPVSLFVFVESLEALLSIPETRSQFYAGKVSFCSMLPMRSIPFKVIAILGLNQSEFPRQDLPAEFNLMNYFPSIKGDRSRRGDDRYLFLESIVSARQYLHLSYQYKKINDNSDRQASSVLALLIEHCHEYFGEEALPIVKHSLHPFSIESFAEDRAYLGCYEEGWRTQASHLVKLAITQHAERSGYIDGKIAPDQIKDINLQDLYQCLNNSLAFYVNRHLNLYLSKPEARDFAENYQLNGLSEYMLKKSFSELWRNTKHKEDLSNAKRRENIAFNQQIAAVRQSGELPYYLDIDSSLIDYAEEVFSCHNCILHEGETQSCSGQLDLNGFSLSYHFDFIKGAGSRAVKYTNGKPKIKHMLISWLQYLLLLMHDETEKYAHENLSMRVYFTQKIDKPKANEKYAVKYYECRLSDKKDAHKCLSNILLVYAKAYASPLILDHGLAEQILDFESPEDALASPVLKLLWKEASQAGNDHSNKSSHLPNPYFDHLFKQMPEIDIECLQAYFDCFYDMQQGEIFDAVVPPHLTLVAQAIANP</sequence>
<comment type="miscellaneous">
    <text evidence="10">In the RecBCD complex, RecB has a slow 3'-5' helicase, an exonuclease activity and loads RecA onto ssDNA, RecD has a fast 5'-3' helicase activity, while RecC stimulates the ATPase and processivity of the RecB helicase and contributes to recognition of the Chi site.</text>
</comment>
<dbReference type="HAMAP" id="MF_01486">
    <property type="entry name" value="RecC"/>
    <property type="match status" value="1"/>
</dbReference>
<dbReference type="NCBIfam" id="TIGR01450">
    <property type="entry name" value="recC"/>
    <property type="match status" value="1"/>
</dbReference>
<evidence type="ECO:0000256" key="10">
    <source>
        <dbReference type="HAMAP-Rule" id="MF_01486"/>
    </source>
</evidence>
<evidence type="ECO:0000256" key="9">
    <source>
        <dbReference type="ARBA" id="ARBA00023204"/>
    </source>
</evidence>
<dbReference type="InterPro" id="IPR041500">
    <property type="entry name" value="RecC_C"/>
</dbReference>
<keyword evidence="9 10" id="KW-0234">DNA repair</keyword>
<evidence type="ECO:0000259" key="11">
    <source>
        <dbReference type="Pfam" id="PF17946"/>
    </source>
</evidence>
<keyword evidence="8 10" id="KW-0238">DNA-binding</keyword>
<evidence type="ECO:0000256" key="8">
    <source>
        <dbReference type="ARBA" id="ARBA00023125"/>
    </source>
</evidence>
<evidence type="ECO:0000256" key="3">
    <source>
        <dbReference type="ARBA" id="ARBA00022763"/>
    </source>
</evidence>
<comment type="similarity">
    <text evidence="10">Belongs to the RecC family.</text>
</comment>
<dbReference type="EMBL" id="JAVRHX010000001">
    <property type="protein sequence ID" value="MDT0594068.1"/>
    <property type="molecule type" value="Genomic_DNA"/>
</dbReference>
<dbReference type="Proteomes" id="UP001253545">
    <property type="component" value="Unassembled WGS sequence"/>
</dbReference>
<dbReference type="RefSeq" id="WP_311368274.1">
    <property type="nucleotide sequence ID" value="NZ_JAVRHX010000001.1"/>
</dbReference>
<evidence type="ECO:0000256" key="6">
    <source>
        <dbReference type="ARBA" id="ARBA00022839"/>
    </source>
</evidence>
<comment type="function">
    <text evidence="10">A helicase/nuclease that prepares dsDNA breaks (DSB) for recombinational DNA repair. Binds to DSBs and unwinds DNA via a highly rapid and processive ATP-dependent bidirectional helicase activity. Unwinds dsDNA until it encounters a Chi (crossover hotspot instigator) sequence from the 3' direction. Cuts ssDNA a few nucleotides 3' to the Chi site. The properties and activities of the enzyme are changed at Chi. The Chi-altered holoenzyme produces a long 3'-ssDNA overhang and facilitates RecA-binding to the ssDNA for homologous DNA recombination and repair. Holoenzyme degrades any linearized DNA that is unable to undergo homologous recombination. In the holoenzyme this subunit recognizes the wild-type Chi sequence, and when added to isolated RecB increases its ATP-dependent helicase processivity.</text>
</comment>
<accession>A0ABU2ZPU4</accession>
<keyword evidence="7 10" id="KW-0067">ATP-binding</keyword>
<evidence type="ECO:0000256" key="5">
    <source>
        <dbReference type="ARBA" id="ARBA00022806"/>
    </source>
</evidence>